<dbReference type="RefSeq" id="WP_179931494.1">
    <property type="nucleotide sequence ID" value="NZ_JACCDF010000016.1"/>
</dbReference>
<comment type="caution">
    <text evidence="1">The sequence shown here is derived from an EMBL/GenBank/DDBJ whole genome shotgun (WGS) entry which is preliminary data.</text>
</comment>
<name>A0A7Z0LNN9_9GAMM</name>
<reference evidence="1 2" key="1">
    <citation type="journal article" date="2015" name="Int. J. Syst. Evol. Microbiol.">
        <title>Halomonas salicampi sp. nov., a halotolerant and alkalitolerant bacterium isolated from a saltern soil.</title>
        <authorList>
            <person name="Lee J.C."/>
            <person name="Kim Y.S."/>
            <person name="Yun B.S."/>
            <person name="Whang K.S."/>
        </authorList>
    </citation>
    <scope>NUCLEOTIDE SEQUENCE [LARGE SCALE GENOMIC DNA]</scope>
    <source>
        <strain evidence="1 2">BH103</strain>
    </source>
</reference>
<keyword evidence="2" id="KW-1185">Reference proteome</keyword>
<proteinExistence type="predicted"/>
<protein>
    <submittedName>
        <fullName evidence="1">Uncharacterized protein</fullName>
    </submittedName>
</protein>
<dbReference type="EMBL" id="JACCDF010000016">
    <property type="protein sequence ID" value="NYS62240.1"/>
    <property type="molecule type" value="Genomic_DNA"/>
</dbReference>
<dbReference type="Proteomes" id="UP000586119">
    <property type="component" value="Unassembled WGS sequence"/>
</dbReference>
<dbReference type="AlphaFoldDB" id="A0A7Z0LNN9"/>
<gene>
    <name evidence="1" type="ORF">HZS81_15895</name>
</gene>
<sequence>MKASQFIERCKSAIEKLNFHGNLGLVDYFNEHEFHGNMPEGDKLGYQKRSLFSHQREYRVKIDTNRPEPSPYILEVGDLSDIAVITTPKEFNAQLELKLPDGSHA</sequence>
<evidence type="ECO:0000313" key="1">
    <source>
        <dbReference type="EMBL" id="NYS62240.1"/>
    </source>
</evidence>
<organism evidence="1 2">
    <name type="scientific">Vreelandella salicampi</name>
    <dbReference type="NCBI Taxonomy" id="1449798"/>
    <lineage>
        <taxon>Bacteria</taxon>
        <taxon>Pseudomonadati</taxon>
        <taxon>Pseudomonadota</taxon>
        <taxon>Gammaproteobacteria</taxon>
        <taxon>Oceanospirillales</taxon>
        <taxon>Halomonadaceae</taxon>
        <taxon>Vreelandella</taxon>
    </lineage>
</organism>
<accession>A0A7Z0LNN9</accession>
<evidence type="ECO:0000313" key="2">
    <source>
        <dbReference type="Proteomes" id="UP000586119"/>
    </source>
</evidence>